<dbReference type="PANTHER" id="PTHR11106:SF27">
    <property type="entry name" value="MACRO DOMAIN-CONTAINING PROTEIN"/>
    <property type="match status" value="1"/>
</dbReference>
<dbReference type="SUPFAM" id="SSF52949">
    <property type="entry name" value="Macro domain-like"/>
    <property type="match status" value="1"/>
</dbReference>
<dbReference type="STRING" id="604330.SAMN04489857_1162"/>
<evidence type="ECO:0000313" key="4">
    <source>
        <dbReference type="EMBL" id="SDC33255.1"/>
    </source>
</evidence>
<dbReference type="Proteomes" id="UP000198528">
    <property type="component" value="Unassembled WGS sequence"/>
</dbReference>
<dbReference type="SMART" id="SM00530">
    <property type="entry name" value="HTH_XRE"/>
    <property type="match status" value="1"/>
</dbReference>
<keyword evidence="5" id="KW-1185">Reference proteome</keyword>
<dbReference type="InterPro" id="IPR002589">
    <property type="entry name" value="Macro_dom"/>
</dbReference>
<evidence type="ECO:0000259" key="2">
    <source>
        <dbReference type="PROSITE" id="PS50943"/>
    </source>
</evidence>
<dbReference type="PROSITE" id="PS51154">
    <property type="entry name" value="MACRO"/>
    <property type="match status" value="1"/>
</dbReference>
<dbReference type="GO" id="GO:0003677">
    <property type="term" value="F:DNA binding"/>
    <property type="evidence" value="ECO:0007669"/>
    <property type="project" value="InterPro"/>
</dbReference>
<dbReference type="Pfam" id="PF01661">
    <property type="entry name" value="Macro"/>
    <property type="match status" value="1"/>
</dbReference>
<protein>
    <submittedName>
        <fullName evidence="4">O-acetyl-ADP-ribose deacetylase (Regulator of RNase III), contains Macro domain</fullName>
    </submittedName>
</protein>
<evidence type="ECO:0000313" key="5">
    <source>
        <dbReference type="Proteomes" id="UP000198528"/>
    </source>
</evidence>
<feature type="compositionally biased region" description="Low complexity" evidence="1">
    <location>
        <begin position="222"/>
        <end position="245"/>
    </location>
</feature>
<dbReference type="AlphaFoldDB" id="A0A1G6KRV8"/>
<proteinExistence type="predicted"/>
<reference evidence="5" key="1">
    <citation type="submission" date="2016-10" db="EMBL/GenBank/DDBJ databases">
        <authorList>
            <person name="Varghese N."/>
            <person name="Submissions S."/>
        </authorList>
    </citation>
    <scope>NUCLEOTIDE SEQUENCE [LARGE SCALE GENOMIC DNA]</scope>
    <source>
        <strain evidence="5">DSM 22619</strain>
    </source>
</reference>
<accession>A0A1G6KRV8</accession>
<dbReference type="PANTHER" id="PTHR11106">
    <property type="entry name" value="GANGLIOSIDE INDUCED DIFFERENTIATION ASSOCIATED PROTEIN 2-RELATED"/>
    <property type="match status" value="1"/>
</dbReference>
<dbReference type="PROSITE" id="PS50943">
    <property type="entry name" value="HTH_CROC1"/>
    <property type="match status" value="1"/>
</dbReference>
<evidence type="ECO:0000256" key="1">
    <source>
        <dbReference type="SAM" id="MobiDB-lite"/>
    </source>
</evidence>
<organism evidence="4 5">
    <name type="scientific">Parafannyhessea umbonata</name>
    <dbReference type="NCBI Taxonomy" id="604330"/>
    <lineage>
        <taxon>Bacteria</taxon>
        <taxon>Bacillati</taxon>
        <taxon>Actinomycetota</taxon>
        <taxon>Coriobacteriia</taxon>
        <taxon>Coriobacteriales</taxon>
        <taxon>Atopobiaceae</taxon>
        <taxon>Parafannyhessea</taxon>
    </lineage>
</organism>
<dbReference type="EMBL" id="FMZL01000009">
    <property type="protein sequence ID" value="SDC33255.1"/>
    <property type="molecule type" value="Genomic_DNA"/>
</dbReference>
<dbReference type="Gene3D" id="3.40.220.10">
    <property type="entry name" value="Leucine Aminopeptidase, subunit E, domain 1"/>
    <property type="match status" value="1"/>
</dbReference>
<sequence length="386" mass="42183">MPLTLVRQDITRMRVDALVSPTDEGLSADGGASAAIFRAAGARRMEAACHKAGRVECGKAIATPGFDLPARWVIHTVGPHWPEGSVDAGWRAHLRSLLARCYQNSLDVAASHGANSVAFPLISSGAFGYPRGMAIADATTAIRSWFDAAPDGRADIEVYLVLFDRESTREARALDLGLEEYIDQRYVDEAERRDPRRRPKRECRWHADATMDDESFSPGGVPPEALEESAPATEEPEAVAEPAVAAEEPDYRDAACLGGGAVFGDELDDLLANLDASFSETLLSMIDARGMTDAQVYGRANLTRQYFSKLRSGRLNPSKRVILALAVALELDLDQTQTLLARAGYALAHNSKFDVIVEYFISHRVYDVDRINYELFCHGQQLLGVA</sequence>
<feature type="domain" description="HTH cro/C1-type" evidence="2">
    <location>
        <begin position="282"/>
        <end position="336"/>
    </location>
</feature>
<dbReference type="InterPro" id="IPR010982">
    <property type="entry name" value="Lambda_DNA-bd_dom_sf"/>
</dbReference>
<feature type="domain" description="Macro" evidence="3">
    <location>
        <begin position="1"/>
        <end position="182"/>
    </location>
</feature>
<dbReference type="Gene3D" id="1.10.260.40">
    <property type="entry name" value="lambda repressor-like DNA-binding domains"/>
    <property type="match status" value="1"/>
</dbReference>
<dbReference type="SUPFAM" id="SSF47413">
    <property type="entry name" value="lambda repressor-like DNA-binding domains"/>
    <property type="match status" value="1"/>
</dbReference>
<gene>
    <name evidence="4" type="ORF">SAMN04487824_10955</name>
</gene>
<dbReference type="SMART" id="SM00506">
    <property type="entry name" value="A1pp"/>
    <property type="match status" value="1"/>
</dbReference>
<name>A0A1G6KRV8_9ACTN</name>
<evidence type="ECO:0000259" key="3">
    <source>
        <dbReference type="PROSITE" id="PS51154"/>
    </source>
</evidence>
<dbReference type="RefSeq" id="WP_090846338.1">
    <property type="nucleotide sequence ID" value="NZ_FMZL01000009.1"/>
</dbReference>
<dbReference type="CDD" id="cd00093">
    <property type="entry name" value="HTH_XRE"/>
    <property type="match status" value="1"/>
</dbReference>
<dbReference type="InterPro" id="IPR043472">
    <property type="entry name" value="Macro_dom-like"/>
</dbReference>
<dbReference type="InterPro" id="IPR001387">
    <property type="entry name" value="Cro/C1-type_HTH"/>
</dbReference>
<feature type="region of interest" description="Disordered" evidence="1">
    <location>
        <begin position="207"/>
        <end position="245"/>
    </location>
</feature>